<dbReference type="PANTHER" id="PTHR32114">
    <property type="entry name" value="ABC TRANSPORTER ABCH.3"/>
    <property type="match status" value="1"/>
</dbReference>
<protein>
    <recommendedName>
        <fullName evidence="3">Nuclease SbcCD subunit C</fullName>
    </recommendedName>
</protein>
<organism evidence="7 8">
    <name type="scientific">Actinosynnema pretiosum</name>
    <dbReference type="NCBI Taxonomy" id="42197"/>
    <lineage>
        <taxon>Bacteria</taxon>
        <taxon>Bacillati</taxon>
        <taxon>Actinomycetota</taxon>
        <taxon>Actinomycetes</taxon>
        <taxon>Pseudonocardiales</taxon>
        <taxon>Pseudonocardiaceae</taxon>
        <taxon>Actinosynnema</taxon>
    </lineage>
</organism>
<dbReference type="GO" id="GO:0016887">
    <property type="term" value="F:ATP hydrolysis activity"/>
    <property type="evidence" value="ECO:0007669"/>
    <property type="project" value="InterPro"/>
</dbReference>
<reference evidence="7" key="1">
    <citation type="submission" date="2017-09" db="EMBL/GenBank/DDBJ databases">
        <title>Complete Genome Sequence of ansamitocin-producing Bacterium Actinosynnema pretiosum X47.</title>
        <authorList>
            <person name="Cao G."/>
            <person name="Zong G."/>
            <person name="Zhong C."/>
            <person name="Fu J."/>
        </authorList>
    </citation>
    <scope>NUCLEOTIDE SEQUENCE [LARGE SCALE GENOMIC DNA]</scope>
    <source>
        <strain evidence="7">X47</strain>
    </source>
</reference>
<proteinExistence type="inferred from homology"/>
<evidence type="ECO:0000256" key="1">
    <source>
        <dbReference type="ARBA" id="ARBA00006930"/>
    </source>
</evidence>
<dbReference type="AlphaFoldDB" id="A0A290Z0I1"/>
<evidence type="ECO:0000256" key="5">
    <source>
        <dbReference type="SAM" id="MobiDB-lite"/>
    </source>
</evidence>
<dbReference type="SUPFAM" id="SSF52540">
    <property type="entry name" value="P-loop containing nucleoside triphosphate hydrolases"/>
    <property type="match status" value="1"/>
</dbReference>
<feature type="region of interest" description="Disordered" evidence="5">
    <location>
        <begin position="437"/>
        <end position="478"/>
    </location>
</feature>
<dbReference type="Pfam" id="PF13558">
    <property type="entry name" value="SbcC_Walker_B"/>
    <property type="match status" value="1"/>
</dbReference>
<dbReference type="GO" id="GO:0006302">
    <property type="term" value="P:double-strand break repair"/>
    <property type="evidence" value="ECO:0007669"/>
    <property type="project" value="InterPro"/>
</dbReference>
<comment type="subunit">
    <text evidence="2">Heterodimer of SbcC and SbcD.</text>
</comment>
<keyword evidence="4" id="KW-0175">Coiled coil</keyword>
<keyword evidence="7" id="KW-0378">Hydrolase</keyword>
<evidence type="ECO:0000256" key="4">
    <source>
        <dbReference type="SAM" id="Coils"/>
    </source>
</evidence>
<dbReference type="GO" id="GO:0004527">
    <property type="term" value="F:exonuclease activity"/>
    <property type="evidence" value="ECO:0007669"/>
    <property type="project" value="UniProtKB-KW"/>
</dbReference>
<keyword evidence="7" id="KW-0269">Exonuclease</keyword>
<dbReference type="RefSeq" id="WP_096491500.1">
    <property type="nucleotide sequence ID" value="NZ_CP023445.1"/>
</dbReference>
<evidence type="ECO:0000313" key="7">
    <source>
        <dbReference type="EMBL" id="ATE52495.1"/>
    </source>
</evidence>
<feature type="compositionally biased region" description="Basic and acidic residues" evidence="5">
    <location>
        <begin position="451"/>
        <end position="465"/>
    </location>
</feature>
<feature type="domain" description="Rad50/SbcC-type AAA" evidence="6">
    <location>
        <begin position="5"/>
        <end position="182"/>
    </location>
</feature>
<dbReference type="EMBL" id="CP023445">
    <property type="protein sequence ID" value="ATE52495.1"/>
    <property type="molecule type" value="Genomic_DNA"/>
</dbReference>
<sequence>MRLHRLELSAFGPYPGREVVDFDALGADGLFLLHGDTGAGKTTLLDAVAFALFGQVPGARGEVKRLRCDYASPDVETVVSLELTVRERRLVITRSPEYDRPKKRGGGTTRQNAKAALAWVSGWEGEGHSRIDEVAREVESLLGMTAHQFFQVVLLPQGEFARFLRADTVEREKLLEKLFGTERFLAVEKWFRERRLERGRELQELRDRNAQLVSRVAEAARVEPPEGGGGPEWLEGVLGGLAAASEAARELAGTTAATRAEAERAWQEARDLGARVGRVRRAHAELVRCAEAEPARKQLVAEGDAARRAVPVALALQGRDRARAALRAAEAAERAAGGAVAALVRGAGADGPAAAFGGDPRADAQRFRDEAGGLTRLAEEAGQQRAALRALDAVAVERERAATRLAELAGALDGAPERLRSAQEALEAARLARAALPEATSRAEAATALPDAERRAAEAEADRSAAVDAHQAAVDGRQAVRQRRLDGMAAELAGELADGRPCQVCGSAEHPEPAAFDGVAVTAADEDRAGAAEAAALERRRAAESAAHRAASALDGLRAAIGDRAPADLVAEHRGLAGLAALAGERESALRALETRAARLTEERSALEREVVGLDARRSELAATTAERAARLEQAREGFPDVAARRAHLLALADALDELARERAEVAGAAERLAQLEDEVAAQAAEAGFASPDDARDAVRTPGRIAELDRQVRVVDDARAAAEAVLAEHPGVDPSTEVDVDGAEQRFRAAGREAEEAATAASAATDRATRAEELAGRLRTAWARLEPVEAEHRELDAFTDVINGRGQNTESMTLRTYVLAAKLEEVAVAASERLDRMSQGRYRFVHSTEAGPRGARGGLGLDVLDDYSGHRRPAKTLSGGESFLASLALALGLADVVSQGAVLDTLFVDEGFGTLDADTLDLVMNTLDDLRAGGRVVGLVSHVEELRQRIPTRLRVRKARAGSTLEVTTA</sequence>
<evidence type="ECO:0000256" key="3">
    <source>
        <dbReference type="ARBA" id="ARBA00013368"/>
    </source>
</evidence>
<name>A0A290Z0I1_9PSEU</name>
<dbReference type="Proteomes" id="UP000218505">
    <property type="component" value="Chromosome"/>
</dbReference>
<dbReference type="PANTHER" id="PTHR32114:SF2">
    <property type="entry name" value="ABC TRANSPORTER ABCH.3"/>
    <property type="match status" value="1"/>
</dbReference>
<evidence type="ECO:0000259" key="6">
    <source>
        <dbReference type="Pfam" id="PF13476"/>
    </source>
</evidence>
<evidence type="ECO:0000256" key="2">
    <source>
        <dbReference type="ARBA" id="ARBA00011322"/>
    </source>
</evidence>
<evidence type="ECO:0000313" key="8">
    <source>
        <dbReference type="Proteomes" id="UP000218505"/>
    </source>
</evidence>
<keyword evidence="8" id="KW-1185">Reference proteome</keyword>
<dbReference type="InterPro" id="IPR038729">
    <property type="entry name" value="Rad50/SbcC_AAA"/>
</dbReference>
<dbReference type="Gene3D" id="3.40.50.300">
    <property type="entry name" value="P-loop containing nucleotide triphosphate hydrolases"/>
    <property type="match status" value="2"/>
</dbReference>
<dbReference type="InterPro" id="IPR027417">
    <property type="entry name" value="P-loop_NTPase"/>
</dbReference>
<keyword evidence="7" id="KW-0540">Nuclease</keyword>
<accession>A0A290Z0I1</accession>
<comment type="similarity">
    <text evidence="1">Belongs to the SMC family. SbcC subfamily.</text>
</comment>
<gene>
    <name evidence="7" type="ORF">CNX65_03660</name>
</gene>
<dbReference type="KEGG" id="apre:CNX65_03660"/>
<feature type="coiled-coil region" evidence="4">
    <location>
        <begin position="652"/>
        <end position="686"/>
    </location>
</feature>
<dbReference type="Pfam" id="PF13476">
    <property type="entry name" value="AAA_23"/>
    <property type="match status" value="1"/>
</dbReference>
<feature type="coiled-coil region" evidence="4">
    <location>
        <begin position="583"/>
        <end position="617"/>
    </location>
</feature>